<accession>A0AAD8J9P4</accession>
<protein>
    <submittedName>
        <fullName evidence="1">Uncharacterized protein</fullName>
    </submittedName>
</protein>
<proteinExistence type="predicted"/>
<comment type="caution">
    <text evidence="1">The sequence shown here is derived from an EMBL/GenBank/DDBJ whole genome shotgun (WGS) entry which is preliminary data.</text>
</comment>
<dbReference type="Proteomes" id="UP001237642">
    <property type="component" value="Unassembled WGS sequence"/>
</dbReference>
<reference evidence="1" key="2">
    <citation type="submission" date="2023-05" db="EMBL/GenBank/DDBJ databases">
        <authorList>
            <person name="Schelkunov M.I."/>
        </authorList>
    </citation>
    <scope>NUCLEOTIDE SEQUENCE</scope>
    <source>
        <strain evidence="1">Hsosn_3</strain>
        <tissue evidence="1">Leaf</tissue>
    </source>
</reference>
<sequence length="214" mass="24553">MEARGIAAASQRARNQLRLVANKQSVGINEGLLNSVKMLQMREMGSKPDRCFSLISDGREKFQNIFLQEEYDTQYPTGLSATMVPFLERQTKMTGIYLDCQKSDCFLHFVMKSVYVQEERRPCLVEVGMNAQRSKKLLQNPYRIRALKEQAIGWRKHGEETDKSLADVMEKVYLPATTNSEVAFAGKKCIASCQLRSNLSWDEFDQDFNPFDFP</sequence>
<gene>
    <name evidence="1" type="ORF">POM88_009589</name>
</gene>
<dbReference type="EMBL" id="JAUIZM010000002">
    <property type="protein sequence ID" value="KAK1399726.1"/>
    <property type="molecule type" value="Genomic_DNA"/>
</dbReference>
<name>A0AAD8J9P4_9APIA</name>
<reference evidence="1" key="1">
    <citation type="submission" date="2023-02" db="EMBL/GenBank/DDBJ databases">
        <title>Genome of toxic invasive species Heracleum sosnowskyi carries increased number of genes despite the absence of recent whole-genome duplications.</title>
        <authorList>
            <person name="Schelkunov M."/>
            <person name="Shtratnikova V."/>
            <person name="Makarenko M."/>
            <person name="Klepikova A."/>
            <person name="Omelchenko D."/>
            <person name="Novikova G."/>
            <person name="Obukhova E."/>
            <person name="Bogdanov V."/>
            <person name="Penin A."/>
            <person name="Logacheva M."/>
        </authorList>
    </citation>
    <scope>NUCLEOTIDE SEQUENCE</scope>
    <source>
        <strain evidence="1">Hsosn_3</strain>
        <tissue evidence="1">Leaf</tissue>
    </source>
</reference>
<evidence type="ECO:0000313" key="1">
    <source>
        <dbReference type="EMBL" id="KAK1399726.1"/>
    </source>
</evidence>
<evidence type="ECO:0000313" key="2">
    <source>
        <dbReference type="Proteomes" id="UP001237642"/>
    </source>
</evidence>
<dbReference type="AlphaFoldDB" id="A0AAD8J9P4"/>
<organism evidence="1 2">
    <name type="scientific">Heracleum sosnowskyi</name>
    <dbReference type="NCBI Taxonomy" id="360622"/>
    <lineage>
        <taxon>Eukaryota</taxon>
        <taxon>Viridiplantae</taxon>
        <taxon>Streptophyta</taxon>
        <taxon>Embryophyta</taxon>
        <taxon>Tracheophyta</taxon>
        <taxon>Spermatophyta</taxon>
        <taxon>Magnoliopsida</taxon>
        <taxon>eudicotyledons</taxon>
        <taxon>Gunneridae</taxon>
        <taxon>Pentapetalae</taxon>
        <taxon>asterids</taxon>
        <taxon>campanulids</taxon>
        <taxon>Apiales</taxon>
        <taxon>Apiaceae</taxon>
        <taxon>Apioideae</taxon>
        <taxon>apioid superclade</taxon>
        <taxon>Tordylieae</taxon>
        <taxon>Tordyliinae</taxon>
        <taxon>Heracleum</taxon>
    </lineage>
</organism>
<keyword evidence="2" id="KW-1185">Reference proteome</keyword>